<dbReference type="HOGENOM" id="CLU_1442487_0_0_1"/>
<feature type="compositionally biased region" description="Basic residues" evidence="1">
    <location>
        <begin position="71"/>
        <end position="81"/>
    </location>
</feature>
<evidence type="ECO:0000256" key="1">
    <source>
        <dbReference type="SAM" id="MobiDB-lite"/>
    </source>
</evidence>
<reference evidence="2" key="1">
    <citation type="submission" date="2005-05" db="EMBL/GenBank/DDBJ databases">
        <authorList>
            <person name="Stapleton M."/>
            <person name="Carlson J."/>
            <person name="Chavez C."/>
            <person name="Frise E."/>
            <person name="George R."/>
            <person name="Pacleb J."/>
            <person name="Park S."/>
            <person name="Wan K."/>
            <person name="Yu C."/>
            <person name="Celniker S."/>
        </authorList>
    </citation>
    <scope>NUCLEOTIDE SEQUENCE</scope>
</reference>
<dbReference type="Bgee" id="FBgn0051804">
    <property type="expression patterns" value="Expressed in early-mid elongation-stage spermatid (Drosophila) in testis and 21 other cell types or tissues"/>
</dbReference>
<accession>Q4V6E3</accession>
<dbReference type="VEuPathDB" id="VectorBase:FBgn0051804"/>
<gene>
    <name evidence="2" type="primary">CG31804</name>
</gene>
<evidence type="ECO:0000313" key="2">
    <source>
        <dbReference type="EMBL" id="AAY54779.1"/>
    </source>
</evidence>
<dbReference type="AlphaFoldDB" id="Q4V6E3"/>
<protein>
    <submittedName>
        <fullName evidence="2">IP08091p</fullName>
    </submittedName>
</protein>
<organism evidence="2">
    <name type="scientific">Drosophila melanogaster</name>
    <name type="common">Fruit fly</name>
    <dbReference type="NCBI Taxonomy" id="7227"/>
    <lineage>
        <taxon>Eukaryota</taxon>
        <taxon>Metazoa</taxon>
        <taxon>Ecdysozoa</taxon>
        <taxon>Arthropoda</taxon>
        <taxon>Hexapoda</taxon>
        <taxon>Insecta</taxon>
        <taxon>Pterygota</taxon>
        <taxon>Neoptera</taxon>
        <taxon>Endopterygota</taxon>
        <taxon>Diptera</taxon>
        <taxon>Brachycera</taxon>
        <taxon>Muscomorpha</taxon>
        <taxon>Ephydroidea</taxon>
        <taxon>Drosophilidae</taxon>
        <taxon>Drosophila</taxon>
        <taxon>Sophophora</taxon>
    </lineage>
</organism>
<feature type="region of interest" description="Disordered" evidence="1">
    <location>
        <begin position="52"/>
        <end position="114"/>
    </location>
</feature>
<name>Q4V6E3_DROME</name>
<sequence>RFSKGRKRQILLIMAEKNSSNDGQYFLQSKHFIDFRQNETDTVDSAMDVATRQSASTKKKIHIHQGLGSRKTSKNIKRKMSKASQDLKRTSKTAAKPQKQRLSQSFKKRNIPEKKFDKFPQAGVSRKQDGKFRTITIKKEAQCRLRTALKLLDILEGKYDDSDRECSLDSKSLHGSVKRNTRRLQTMQDLPPRDFFGLCRDCRSRCRNCGRRPSAVLMARRKRYS</sequence>
<dbReference type="EMBL" id="BT022363">
    <property type="protein sequence ID" value="AAY54779.1"/>
    <property type="molecule type" value="mRNA"/>
</dbReference>
<dbReference type="ExpressionAtlas" id="Q4V6E3">
    <property type="expression patterns" value="baseline and differential"/>
</dbReference>
<proteinExistence type="evidence at transcript level"/>
<feature type="non-terminal residue" evidence="2">
    <location>
        <position position="1"/>
    </location>
</feature>
<dbReference type="OrthoDB" id="7869594at2759"/>